<evidence type="ECO:0000313" key="2">
    <source>
        <dbReference type="Proteomes" id="UP000250078"/>
    </source>
</evidence>
<feature type="non-terminal residue" evidence="1">
    <location>
        <position position="1"/>
    </location>
</feature>
<protein>
    <submittedName>
        <fullName evidence="1">Uncharacterized protein</fullName>
    </submittedName>
</protein>
<sequence>GRRLPDEVVHRIRLYIKANKDMAVIADAIKVLKKTIYKLRLNLNIWGEPYAPPTVTLRRPRLL</sequence>
<name>A0ACC8EL64_9PEZI</name>
<reference evidence="1 2" key="1">
    <citation type="journal article" date="2016" name="Nat. Commun.">
        <title>Ectomycorrhizal ecology is imprinted in the genome of the dominant symbiotic fungus Cenococcum geophilum.</title>
        <authorList>
            <consortium name="DOE Joint Genome Institute"/>
            <person name="Peter M."/>
            <person name="Kohler A."/>
            <person name="Ohm R.A."/>
            <person name="Kuo A."/>
            <person name="Krutzmann J."/>
            <person name="Morin E."/>
            <person name="Arend M."/>
            <person name="Barry K.W."/>
            <person name="Binder M."/>
            <person name="Choi C."/>
            <person name="Clum A."/>
            <person name="Copeland A."/>
            <person name="Grisel N."/>
            <person name="Haridas S."/>
            <person name="Kipfer T."/>
            <person name="LaButti K."/>
            <person name="Lindquist E."/>
            <person name="Lipzen A."/>
            <person name="Maire R."/>
            <person name="Meier B."/>
            <person name="Mihaltcheva S."/>
            <person name="Molinier V."/>
            <person name="Murat C."/>
            <person name="Poggeler S."/>
            <person name="Quandt C.A."/>
            <person name="Sperisen C."/>
            <person name="Tritt A."/>
            <person name="Tisserant E."/>
            <person name="Crous P.W."/>
            <person name="Henrissat B."/>
            <person name="Nehls U."/>
            <person name="Egli S."/>
            <person name="Spatafora J.W."/>
            <person name="Grigoriev I.V."/>
            <person name="Martin F.M."/>
        </authorList>
    </citation>
    <scope>NUCLEOTIDE SEQUENCE [LARGE SCALE GENOMIC DNA]</scope>
    <source>
        <strain evidence="1 2">1.58</strain>
    </source>
</reference>
<dbReference type="Proteomes" id="UP000250078">
    <property type="component" value="Unassembled WGS sequence"/>
</dbReference>
<evidence type="ECO:0000313" key="1">
    <source>
        <dbReference type="EMBL" id="OCK86969.1"/>
    </source>
</evidence>
<feature type="non-terminal residue" evidence="1">
    <location>
        <position position="63"/>
    </location>
</feature>
<accession>A0ACC8EL64</accession>
<dbReference type="EMBL" id="KV748277">
    <property type="protein sequence ID" value="OCK86969.1"/>
    <property type="molecule type" value="Genomic_DNA"/>
</dbReference>
<organism evidence="1 2">
    <name type="scientific">Cenococcum geophilum 1.58</name>
    <dbReference type="NCBI Taxonomy" id="794803"/>
    <lineage>
        <taxon>Eukaryota</taxon>
        <taxon>Fungi</taxon>
        <taxon>Dikarya</taxon>
        <taxon>Ascomycota</taxon>
        <taxon>Pezizomycotina</taxon>
        <taxon>Dothideomycetes</taxon>
        <taxon>Pleosporomycetidae</taxon>
        <taxon>Gloniales</taxon>
        <taxon>Gloniaceae</taxon>
        <taxon>Cenococcum</taxon>
    </lineage>
</organism>
<gene>
    <name evidence="1" type="ORF">K441DRAFT_516797</name>
</gene>
<keyword evidence="2" id="KW-1185">Reference proteome</keyword>
<proteinExistence type="predicted"/>